<keyword evidence="2" id="KW-1185">Reference proteome</keyword>
<dbReference type="EMBL" id="CAJVQB010003303">
    <property type="protein sequence ID" value="CAG8604132.1"/>
    <property type="molecule type" value="Genomic_DNA"/>
</dbReference>
<gene>
    <name evidence="1" type="ORF">GMARGA_LOCUS7031</name>
</gene>
<evidence type="ECO:0000313" key="2">
    <source>
        <dbReference type="Proteomes" id="UP000789901"/>
    </source>
</evidence>
<comment type="caution">
    <text evidence="1">The sequence shown here is derived from an EMBL/GenBank/DDBJ whole genome shotgun (WGS) entry which is preliminary data.</text>
</comment>
<dbReference type="Proteomes" id="UP000789901">
    <property type="component" value="Unassembled WGS sequence"/>
</dbReference>
<sequence>MVGCYVFKDAEYLTLVQTIPISTSTDEIEITPDNLPHSLPLLLYSAPVISNSYFSNNEFGRESFMLSKKLYNGVTGHKNIESEPLISNETTPALNNPPITQIKKKQKLKMTSITILKVSKKNMPN</sequence>
<organism evidence="1 2">
    <name type="scientific">Gigaspora margarita</name>
    <dbReference type="NCBI Taxonomy" id="4874"/>
    <lineage>
        <taxon>Eukaryota</taxon>
        <taxon>Fungi</taxon>
        <taxon>Fungi incertae sedis</taxon>
        <taxon>Mucoromycota</taxon>
        <taxon>Glomeromycotina</taxon>
        <taxon>Glomeromycetes</taxon>
        <taxon>Diversisporales</taxon>
        <taxon>Gigasporaceae</taxon>
        <taxon>Gigaspora</taxon>
    </lineage>
</organism>
<evidence type="ECO:0000313" key="1">
    <source>
        <dbReference type="EMBL" id="CAG8604132.1"/>
    </source>
</evidence>
<proteinExistence type="predicted"/>
<accession>A0ABN7UIB9</accession>
<reference evidence="1 2" key="1">
    <citation type="submission" date="2021-06" db="EMBL/GenBank/DDBJ databases">
        <authorList>
            <person name="Kallberg Y."/>
            <person name="Tangrot J."/>
            <person name="Rosling A."/>
        </authorList>
    </citation>
    <scope>NUCLEOTIDE SEQUENCE [LARGE SCALE GENOMIC DNA]</scope>
    <source>
        <strain evidence="1 2">120-4 pot B 10/14</strain>
    </source>
</reference>
<name>A0ABN7UIB9_GIGMA</name>
<protein>
    <submittedName>
        <fullName evidence="1">39340_t:CDS:1</fullName>
    </submittedName>
</protein>